<keyword evidence="2" id="KW-0539">Nucleus</keyword>
<feature type="region of interest" description="Disordered" evidence="3">
    <location>
        <begin position="25"/>
        <end position="87"/>
    </location>
</feature>
<sequence length="265" mass="28619">MSLALQSNRGDTIRRSRFIHGMPCLSIYDSSDPKNFSGDRRLEPDMESCSSSSLGRNSDVSDESSNGEDSADDEAQSSFKGPLDTMEGLEEVLPIKRGISKFYNGKSKSFTSLSDATSVSSIKEFAKPENPYTRKRKNLIARSSLLDKNRTYSLKDLRSGTSKRTTSSSRSSFLHGEALNSSGNNISNEDSSSISTSPSCSRPPLHPPLHPHVKRSPTNESSSPPQRKSSWRSFSLSDLQSVAAAAAASTANLRGLAISSGGNDE</sequence>
<dbReference type="InterPro" id="IPR051992">
    <property type="entry name" value="OxStress_Response_Reg"/>
</dbReference>
<accession>A0A7J6H3K3</accession>
<dbReference type="OMA" id="HGMPCLS"/>
<evidence type="ECO:0000313" key="4">
    <source>
        <dbReference type="EMBL" id="KAF4389862.1"/>
    </source>
</evidence>
<gene>
    <name evidence="4" type="ORF">G4B88_024143</name>
</gene>
<feature type="region of interest" description="Disordered" evidence="3">
    <location>
        <begin position="105"/>
        <end position="138"/>
    </location>
</feature>
<keyword evidence="5" id="KW-1185">Reference proteome</keyword>
<accession>A0A803NSM5</accession>
<evidence type="ECO:0000256" key="3">
    <source>
        <dbReference type="SAM" id="MobiDB-lite"/>
    </source>
</evidence>
<name>A0A7J6H3K3_CANSA</name>
<feature type="compositionally biased region" description="Low complexity" evidence="3">
    <location>
        <begin position="180"/>
        <end position="200"/>
    </location>
</feature>
<dbReference type="GO" id="GO:0005634">
    <property type="term" value="C:nucleus"/>
    <property type="evidence" value="ECO:0007669"/>
    <property type="project" value="UniProtKB-SubCell"/>
</dbReference>
<dbReference type="EMBL" id="JAATIQ010000066">
    <property type="protein sequence ID" value="KAF4389862.1"/>
    <property type="molecule type" value="Genomic_DNA"/>
</dbReference>
<dbReference type="OrthoDB" id="691484at2759"/>
<feature type="compositionally biased region" description="Polar residues" evidence="3">
    <location>
        <begin position="48"/>
        <end position="59"/>
    </location>
</feature>
<comment type="subcellular location">
    <subcellularLocation>
        <location evidence="1">Nucleus</location>
    </subcellularLocation>
</comment>
<evidence type="ECO:0000256" key="2">
    <source>
        <dbReference type="ARBA" id="ARBA00023242"/>
    </source>
</evidence>
<feature type="compositionally biased region" description="Low complexity" evidence="3">
    <location>
        <begin position="159"/>
        <end position="172"/>
    </location>
</feature>
<evidence type="ECO:0000256" key="1">
    <source>
        <dbReference type="ARBA" id="ARBA00004123"/>
    </source>
</evidence>
<evidence type="ECO:0000313" key="5">
    <source>
        <dbReference type="Proteomes" id="UP000583929"/>
    </source>
</evidence>
<comment type="caution">
    <text evidence="4">The sequence shown here is derived from an EMBL/GenBank/DDBJ whole genome shotgun (WGS) entry which is preliminary data.</text>
</comment>
<reference evidence="4 5" key="1">
    <citation type="journal article" date="2020" name="bioRxiv">
        <title>Sequence and annotation of 42 cannabis genomes reveals extensive copy number variation in cannabinoid synthesis and pathogen resistance genes.</title>
        <authorList>
            <person name="Mckernan K.J."/>
            <person name="Helbert Y."/>
            <person name="Kane L.T."/>
            <person name="Ebling H."/>
            <person name="Zhang L."/>
            <person name="Liu B."/>
            <person name="Eaton Z."/>
            <person name="Mclaughlin S."/>
            <person name="Kingan S."/>
            <person name="Baybayan P."/>
            <person name="Concepcion G."/>
            <person name="Jordan M."/>
            <person name="Riva A."/>
            <person name="Barbazuk W."/>
            <person name="Harkins T."/>
        </authorList>
    </citation>
    <scope>NUCLEOTIDE SEQUENCE [LARGE SCALE GENOMIC DNA]</scope>
    <source>
        <strain evidence="5">cv. Jamaican Lion 4</strain>
        <tissue evidence="4">Leaf</tissue>
    </source>
</reference>
<proteinExistence type="predicted"/>
<feature type="region of interest" description="Disordered" evidence="3">
    <location>
        <begin position="156"/>
        <end position="233"/>
    </location>
</feature>
<feature type="compositionally biased region" description="Polar residues" evidence="3">
    <location>
        <begin position="216"/>
        <end position="233"/>
    </location>
</feature>
<dbReference type="PANTHER" id="PTHR33172">
    <property type="entry name" value="OS08G0516900 PROTEIN"/>
    <property type="match status" value="1"/>
</dbReference>
<dbReference type="AlphaFoldDB" id="A0A7J6H3K3"/>
<feature type="compositionally biased region" description="Acidic residues" evidence="3">
    <location>
        <begin position="60"/>
        <end position="75"/>
    </location>
</feature>
<dbReference type="GO" id="GO:0006950">
    <property type="term" value="P:response to stress"/>
    <property type="evidence" value="ECO:0007669"/>
    <property type="project" value="UniProtKB-ARBA"/>
</dbReference>
<protein>
    <submittedName>
        <fullName evidence="4">Uncharacterized protein</fullName>
    </submittedName>
</protein>
<feature type="compositionally biased region" description="Polar residues" evidence="3">
    <location>
        <begin position="106"/>
        <end position="121"/>
    </location>
</feature>
<organism evidence="4 5">
    <name type="scientific">Cannabis sativa</name>
    <name type="common">Hemp</name>
    <name type="synonym">Marijuana</name>
    <dbReference type="NCBI Taxonomy" id="3483"/>
    <lineage>
        <taxon>Eukaryota</taxon>
        <taxon>Viridiplantae</taxon>
        <taxon>Streptophyta</taxon>
        <taxon>Embryophyta</taxon>
        <taxon>Tracheophyta</taxon>
        <taxon>Spermatophyta</taxon>
        <taxon>Magnoliopsida</taxon>
        <taxon>eudicotyledons</taxon>
        <taxon>Gunneridae</taxon>
        <taxon>Pentapetalae</taxon>
        <taxon>rosids</taxon>
        <taxon>fabids</taxon>
        <taxon>Rosales</taxon>
        <taxon>Cannabaceae</taxon>
        <taxon>Cannabis</taxon>
    </lineage>
</organism>
<dbReference type="PANTHER" id="PTHR33172:SF96">
    <property type="entry name" value="PROTEIN OXIDATIVE STRESS 3 LIKE 3"/>
    <property type="match status" value="1"/>
</dbReference>
<dbReference type="Proteomes" id="UP000583929">
    <property type="component" value="Unassembled WGS sequence"/>
</dbReference>